<accession>A0A3P1V4F9</accession>
<dbReference type="InterPro" id="IPR036291">
    <property type="entry name" value="NAD(P)-bd_dom_sf"/>
</dbReference>
<dbReference type="Gene3D" id="3.30.360.10">
    <property type="entry name" value="Dihydrodipicolinate Reductase, domain 2"/>
    <property type="match status" value="1"/>
</dbReference>
<dbReference type="SUPFAM" id="SSF51735">
    <property type="entry name" value="NAD(P)-binding Rossmann-fold domains"/>
    <property type="match status" value="1"/>
</dbReference>
<protein>
    <submittedName>
        <fullName evidence="4">Gfo/Idh/MocA family oxidoreductase</fullName>
    </submittedName>
</protein>
<feature type="domain" description="Gfo/Idh/MocA-like oxidoreductase N-terminal" evidence="2">
    <location>
        <begin position="45"/>
        <end position="159"/>
    </location>
</feature>
<feature type="domain" description="GFO/IDH/MocA-like oxidoreductase" evidence="3">
    <location>
        <begin position="168"/>
        <end position="277"/>
    </location>
</feature>
<dbReference type="EMBL" id="RQZC01000015">
    <property type="protein sequence ID" value="RRD28597.1"/>
    <property type="molecule type" value="Genomic_DNA"/>
</dbReference>
<sequence length="369" mass="38567">MSEHITPDGLASAVPTPGPGGTPPTGGASVPLKHLSGKGTAEAPLRVGLIGLGSMGRHHARVIRATEGMDLVAVADPGGDRFGVAGDLPVLGSIEELIDAGLDAAMVAVPTVYHEQVALALAEAGVHTMVEKPIAHDAAAGRRVAQAFASRGLVGAVGYVERCNPALRALRERLDRGDLGEVYQVITRRQGPFPARISDVGVVKDLATHDIDLTAWVAGAPYATISAQVAHRSGRQTEDLMVANGRLANGVIACHEVNWLTPFKERVTIALGEKGAFVADTLTGDLTFHANGTVASTWDQVANFRGVSEGDVIRYAIAKREPLALEQEHFRDAVRGVGSHHVTMAEGVATLDVVEAVLVSAAESRTITL</sequence>
<evidence type="ECO:0000256" key="1">
    <source>
        <dbReference type="SAM" id="MobiDB-lite"/>
    </source>
</evidence>
<comment type="caution">
    <text evidence="4">The sequence shown here is derived from an EMBL/GenBank/DDBJ whole genome shotgun (WGS) entry which is preliminary data.</text>
</comment>
<dbReference type="InterPro" id="IPR051450">
    <property type="entry name" value="Gfo/Idh/MocA_Oxidoreductases"/>
</dbReference>
<proteinExistence type="predicted"/>
<dbReference type="InterPro" id="IPR000683">
    <property type="entry name" value="Gfo/Idh/MocA-like_OxRdtase_N"/>
</dbReference>
<dbReference type="OrthoDB" id="179913at2"/>
<reference evidence="4 5" key="1">
    <citation type="submission" date="2018-11" db="EMBL/GenBank/DDBJ databases">
        <title>Genomes From Bacteria Associated with the Canine Oral Cavity: a Test Case for Automated Genome-Based Taxonomic Assignment.</title>
        <authorList>
            <person name="Coil D.A."/>
            <person name="Jospin G."/>
            <person name="Darling A.E."/>
            <person name="Wallis C."/>
            <person name="Davis I.J."/>
            <person name="Harris S."/>
            <person name="Eisen J.A."/>
            <person name="Holcombe L.J."/>
            <person name="O'Flynn C."/>
        </authorList>
    </citation>
    <scope>NUCLEOTIDE SEQUENCE [LARGE SCALE GENOMIC DNA]</scope>
    <source>
        <strain evidence="4 5">OH5050</strain>
    </source>
</reference>
<dbReference type="SUPFAM" id="SSF55347">
    <property type="entry name" value="Glyceraldehyde-3-phosphate dehydrogenase-like, C-terminal domain"/>
    <property type="match status" value="1"/>
</dbReference>
<dbReference type="Pfam" id="PF01408">
    <property type="entry name" value="GFO_IDH_MocA"/>
    <property type="match status" value="1"/>
</dbReference>
<organism evidence="4 5">
    <name type="scientific">Actinomyces bowdenii</name>
    <dbReference type="NCBI Taxonomy" id="131109"/>
    <lineage>
        <taxon>Bacteria</taxon>
        <taxon>Bacillati</taxon>
        <taxon>Actinomycetota</taxon>
        <taxon>Actinomycetes</taxon>
        <taxon>Actinomycetales</taxon>
        <taxon>Actinomycetaceae</taxon>
        <taxon>Actinomyces</taxon>
    </lineage>
</organism>
<dbReference type="InterPro" id="IPR055170">
    <property type="entry name" value="GFO_IDH_MocA-like_dom"/>
</dbReference>
<name>A0A3P1V4F9_9ACTO</name>
<evidence type="ECO:0000313" key="4">
    <source>
        <dbReference type="EMBL" id="RRD28597.1"/>
    </source>
</evidence>
<dbReference type="Proteomes" id="UP000271272">
    <property type="component" value="Unassembled WGS sequence"/>
</dbReference>
<dbReference type="PANTHER" id="PTHR43377:SF1">
    <property type="entry name" value="BILIVERDIN REDUCTASE A"/>
    <property type="match status" value="1"/>
</dbReference>
<dbReference type="Gene3D" id="3.40.50.720">
    <property type="entry name" value="NAD(P)-binding Rossmann-like Domain"/>
    <property type="match status" value="1"/>
</dbReference>
<gene>
    <name evidence="4" type="ORF">EII10_08935</name>
</gene>
<dbReference type="Pfam" id="PF22725">
    <property type="entry name" value="GFO_IDH_MocA_C3"/>
    <property type="match status" value="1"/>
</dbReference>
<evidence type="ECO:0000259" key="2">
    <source>
        <dbReference type="Pfam" id="PF01408"/>
    </source>
</evidence>
<evidence type="ECO:0000259" key="3">
    <source>
        <dbReference type="Pfam" id="PF22725"/>
    </source>
</evidence>
<dbReference type="GO" id="GO:0000166">
    <property type="term" value="F:nucleotide binding"/>
    <property type="evidence" value="ECO:0007669"/>
    <property type="project" value="InterPro"/>
</dbReference>
<feature type="region of interest" description="Disordered" evidence="1">
    <location>
        <begin position="1"/>
        <end position="35"/>
    </location>
</feature>
<evidence type="ECO:0000313" key="5">
    <source>
        <dbReference type="Proteomes" id="UP000271272"/>
    </source>
</evidence>
<keyword evidence="5" id="KW-1185">Reference proteome</keyword>
<dbReference type="PANTHER" id="PTHR43377">
    <property type="entry name" value="BILIVERDIN REDUCTASE A"/>
    <property type="match status" value="1"/>
</dbReference>
<dbReference type="AlphaFoldDB" id="A0A3P1V4F9"/>
<dbReference type="RefSeq" id="WP_124934161.1">
    <property type="nucleotide sequence ID" value="NZ_RQZC01000015.1"/>
</dbReference>